<dbReference type="Proteomes" id="UP001054945">
    <property type="component" value="Unassembled WGS sequence"/>
</dbReference>
<sequence length="100" mass="11199">MPQSGWVPYHLVHYRTVAKRSKENTQDYGNFPQKIRLSSRCLRADGSLIISFITALLPKEAKKIPGIMEMFRRGFVSGGHISLAGDSLVGVNYGSRQTFI</sequence>
<proteinExistence type="predicted"/>
<name>A0AAV4VSD9_CAEEX</name>
<dbReference type="AlphaFoldDB" id="A0AAV4VSD9"/>
<comment type="caution">
    <text evidence="1">The sequence shown here is derived from an EMBL/GenBank/DDBJ whole genome shotgun (WGS) entry which is preliminary data.</text>
</comment>
<organism evidence="1 2">
    <name type="scientific">Caerostris extrusa</name>
    <name type="common">Bark spider</name>
    <name type="synonym">Caerostris bankana</name>
    <dbReference type="NCBI Taxonomy" id="172846"/>
    <lineage>
        <taxon>Eukaryota</taxon>
        <taxon>Metazoa</taxon>
        <taxon>Ecdysozoa</taxon>
        <taxon>Arthropoda</taxon>
        <taxon>Chelicerata</taxon>
        <taxon>Arachnida</taxon>
        <taxon>Araneae</taxon>
        <taxon>Araneomorphae</taxon>
        <taxon>Entelegynae</taxon>
        <taxon>Araneoidea</taxon>
        <taxon>Araneidae</taxon>
        <taxon>Caerostris</taxon>
    </lineage>
</organism>
<evidence type="ECO:0000313" key="2">
    <source>
        <dbReference type="Proteomes" id="UP001054945"/>
    </source>
</evidence>
<dbReference type="EMBL" id="BPLR01015064">
    <property type="protein sequence ID" value="GIY73300.1"/>
    <property type="molecule type" value="Genomic_DNA"/>
</dbReference>
<accession>A0AAV4VSD9</accession>
<protein>
    <submittedName>
        <fullName evidence="1">Uncharacterized protein</fullName>
    </submittedName>
</protein>
<evidence type="ECO:0000313" key="1">
    <source>
        <dbReference type="EMBL" id="GIY73300.1"/>
    </source>
</evidence>
<reference evidence="1 2" key="1">
    <citation type="submission" date="2021-06" db="EMBL/GenBank/DDBJ databases">
        <title>Caerostris extrusa draft genome.</title>
        <authorList>
            <person name="Kono N."/>
            <person name="Arakawa K."/>
        </authorList>
    </citation>
    <scope>NUCLEOTIDE SEQUENCE [LARGE SCALE GENOMIC DNA]</scope>
</reference>
<keyword evidence="2" id="KW-1185">Reference proteome</keyword>
<gene>
    <name evidence="1" type="ORF">CEXT_375861</name>
</gene>